<sequence>MSHDFNENQHATINHLPVICDSDIEDAGGQEKTTSCNCIVPNHTIFAGCKQLKISGNNRIQ</sequence>
<dbReference type="KEGG" id="plu:plu3524"/>
<organism evidence="1 2">
    <name type="scientific">Photorhabdus laumondii subsp. laumondii (strain DSM 15139 / CIP 105565 / TT01)</name>
    <name type="common">Photorhabdus luminescens subsp. laumondii</name>
    <dbReference type="NCBI Taxonomy" id="243265"/>
    <lineage>
        <taxon>Bacteria</taxon>
        <taxon>Pseudomonadati</taxon>
        <taxon>Pseudomonadota</taxon>
        <taxon>Gammaproteobacteria</taxon>
        <taxon>Enterobacterales</taxon>
        <taxon>Morganellaceae</taxon>
        <taxon>Photorhabdus</taxon>
    </lineage>
</organism>
<dbReference type="AlphaFoldDB" id="Q7N1F2"/>
<evidence type="ECO:0000313" key="2">
    <source>
        <dbReference type="Proteomes" id="UP000002514"/>
    </source>
</evidence>
<reference evidence="2" key="1">
    <citation type="journal article" date="2003" name="Nat. Biotechnol.">
        <title>The genome sequence of the entomopathogenic bacterium Photorhabdus luminescens.</title>
        <authorList>
            <person name="Duchaud E."/>
            <person name="Rusniok C."/>
            <person name="Frangeul L."/>
            <person name="Buchrieser C."/>
            <person name="Givaudan A."/>
            <person name="Taourit S."/>
            <person name="Bocs S."/>
            <person name="Boursaux-Eude C."/>
            <person name="Chandler M."/>
            <person name="Charles J.-F."/>
            <person name="Dassa E."/>
            <person name="Derose R."/>
            <person name="Derzelle S."/>
            <person name="Freyssinet G."/>
            <person name="Gaudriault S."/>
            <person name="Medigue C."/>
            <person name="Lanois A."/>
            <person name="Powell K."/>
            <person name="Siguier P."/>
            <person name="Vincent R."/>
            <person name="Wingate V."/>
            <person name="Zouine M."/>
            <person name="Glaser P."/>
            <person name="Boemare N."/>
            <person name="Danchin A."/>
            <person name="Kunst F."/>
        </authorList>
    </citation>
    <scope>NUCLEOTIDE SEQUENCE [LARGE SCALE GENOMIC DNA]</scope>
    <source>
        <strain evidence="2">DSM 15139 / CIP 105565 / TT01</strain>
    </source>
</reference>
<dbReference type="HOGENOM" id="CLU_2918676_0_0_6"/>
<gene>
    <name evidence="1" type="ordered locus">plu3524</name>
</gene>
<evidence type="ECO:0000313" key="1">
    <source>
        <dbReference type="EMBL" id="CAE15897.1"/>
    </source>
</evidence>
<dbReference type="STRING" id="243265.plu3524"/>
<dbReference type="EMBL" id="BX571870">
    <property type="protein sequence ID" value="CAE15897.1"/>
    <property type="molecule type" value="Genomic_DNA"/>
</dbReference>
<keyword evidence="2" id="KW-1185">Reference proteome</keyword>
<dbReference type="Proteomes" id="UP000002514">
    <property type="component" value="Chromosome"/>
</dbReference>
<protein>
    <submittedName>
        <fullName evidence="1">Photorhabdus luminescens subsp. laumondii TTO1 complete genome segment 12/17</fullName>
    </submittedName>
</protein>
<proteinExistence type="predicted"/>
<accession>Q7N1F2</accession>
<name>Q7N1F2_PHOLL</name>